<dbReference type="GO" id="GO:0004197">
    <property type="term" value="F:cysteine-type endopeptidase activity"/>
    <property type="evidence" value="ECO:0007669"/>
    <property type="project" value="InterPro"/>
</dbReference>
<dbReference type="Gene3D" id="3.40.50.1460">
    <property type="match status" value="1"/>
</dbReference>
<dbReference type="EMBL" id="AP022574">
    <property type="protein sequence ID" value="BBX72082.1"/>
    <property type="molecule type" value="Genomic_DNA"/>
</dbReference>
<feature type="domain" description="Peptidase C14 caspase" evidence="1">
    <location>
        <begin position="2"/>
        <end position="187"/>
    </location>
</feature>
<reference evidence="2 3" key="1">
    <citation type="journal article" date="2019" name="Emerg. Microbes Infect.">
        <title>Comprehensive subspecies identification of 175 nontuberculous mycobacteria species based on 7547 genomic profiles.</title>
        <authorList>
            <person name="Matsumoto Y."/>
            <person name="Kinjo T."/>
            <person name="Motooka D."/>
            <person name="Nabeya D."/>
            <person name="Jung N."/>
            <person name="Uechi K."/>
            <person name="Horii T."/>
            <person name="Iida T."/>
            <person name="Fujita J."/>
            <person name="Nakamura S."/>
        </authorList>
    </citation>
    <scope>NUCLEOTIDE SEQUENCE [LARGE SCALE GENOMIC DNA]</scope>
    <source>
        <strain evidence="2 3">JCM 13323</strain>
    </source>
</reference>
<dbReference type="RefSeq" id="WP_197746861.1">
    <property type="nucleotide sequence ID" value="NZ_AP022574.1"/>
</dbReference>
<dbReference type="AlphaFoldDB" id="A0A7I7MJQ7"/>
<proteinExistence type="predicted"/>
<evidence type="ECO:0000313" key="2">
    <source>
        <dbReference type="EMBL" id="BBX72082.1"/>
    </source>
</evidence>
<sequence length="296" mass="31435">MKRALLVGINHYENFAPLYGCANDAAALHPLLARNEDGSPNMDCRLAVARDAAEAIPREGLQQMIVQLLSPGVDFALLYFAGHGAQTAGGGVTLVTSDGTPMTPGLQFSDIMATINASAVSEVTVILDCCFSGGATTVEALGSGLANLRTGLAVLTASRGDQVSMETADARGEFSVYLQGALDAGAADVLGHVNVAGLYAALSESFGAWDQRPTIKANIDRLHDIRTCNPRVPLHIMRKMIEWFPTPHHIYQLDPTYEPSNQKERHPNEQILPACRSSAPVCCSSRSASSTCTTPP</sequence>
<dbReference type="InterPro" id="IPR011600">
    <property type="entry name" value="Pept_C14_caspase"/>
</dbReference>
<dbReference type="SUPFAM" id="SSF52129">
    <property type="entry name" value="Caspase-like"/>
    <property type="match status" value="1"/>
</dbReference>
<dbReference type="Proteomes" id="UP000466514">
    <property type="component" value="Chromosome"/>
</dbReference>
<dbReference type="Pfam" id="PF00656">
    <property type="entry name" value="Peptidase_C14"/>
    <property type="match status" value="1"/>
</dbReference>
<dbReference type="GO" id="GO:0006508">
    <property type="term" value="P:proteolysis"/>
    <property type="evidence" value="ECO:0007669"/>
    <property type="project" value="InterPro"/>
</dbReference>
<evidence type="ECO:0000313" key="3">
    <source>
        <dbReference type="Proteomes" id="UP000466514"/>
    </source>
</evidence>
<dbReference type="InterPro" id="IPR029030">
    <property type="entry name" value="Caspase-like_dom_sf"/>
</dbReference>
<gene>
    <name evidence="2" type="ORF">MPSYJ_55430</name>
</gene>
<evidence type="ECO:0000259" key="1">
    <source>
        <dbReference type="Pfam" id="PF00656"/>
    </source>
</evidence>
<dbReference type="KEGG" id="mpsc:MPSYJ_55430"/>
<accession>A0A7I7MJQ7</accession>
<keyword evidence="3" id="KW-1185">Reference proteome</keyword>
<name>A0A7I7MJQ7_9MYCO</name>
<organism evidence="2 3">
    <name type="scientific">Mycolicibacterium psychrotolerans</name>
    <dbReference type="NCBI Taxonomy" id="216929"/>
    <lineage>
        <taxon>Bacteria</taxon>
        <taxon>Bacillati</taxon>
        <taxon>Actinomycetota</taxon>
        <taxon>Actinomycetes</taxon>
        <taxon>Mycobacteriales</taxon>
        <taxon>Mycobacteriaceae</taxon>
        <taxon>Mycolicibacterium</taxon>
    </lineage>
</organism>
<protein>
    <recommendedName>
        <fullName evidence="1">Peptidase C14 caspase domain-containing protein</fullName>
    </recommendedName>
</protein>